<dbReference type="AlphaFoldDB" id="A0A6N9YPU6"/>
<comment type="caution">
    <text evidence="2">The sequence shown here is derived from an EMBL/GenBank/DDBJ whole genome shotgun (WGS) entry which is preliminary data.</text>
</comment>
<dbReference type="Pfam" id="PF25297">
    <property type="entry name" value="DUF7878"/>
    <property type="match status" value="1"/>
</dbReference>
<organism evidence="2 3">
    <name type="scientific">Phytoactinopolyspora alkaliphila</name>
    <dbReference type="NCBI Taxonomy" id="1783498"/>
    <lineage>
        <taxon>Bacteria</taxon>
        <taxon>Bacillati</taxon>
        <taxon>Actinomycetota</taxon>
        <taxon>Actinomycetes</taxon>
        <taxon>Jiangellales</taxon>
        <taxon>Jiangellaceae</taxon>
        <taxon>Phytoactinopolyspora</taxon>
    </lineage>
</organism>
<feature type="domain" description="DUF7878" evidence="1">
    <location>
        <begin position="6"/>
        <end position="126"/>
    </location>
</feature>
<accession>A0A6N9YPU6</accession>
<evidence type="ECO:0000313" key="2">
    <source>
        <dbReference type="EMBL" id="NED96849.1"/>
    </source>
</evidence>
<evidence type="ECO:0000259" key="1">
    <source>
        <dbReference type="Pfam" id="PF25297"/>
    </source>
</evidence>
<dbReference type="Proteomes" id="UP000469185">
    <property type="component" value="Unassembled WGS sequence"/>
</dbReference>
<proteinExistence type="predicted"/>
<dbReference type="EMBL" id="JAAGOB010000008">
    <property type="protein sequence ID" value="NED96849.1"/>
    <property type="molecule type" value="Genomic_DNA"/>
</dbReference>
<keyword evidence="3" id="KW-1185">Reference proteome</keyword>
<sequence length="138" mass="15707">MTTMLMTYDHFNTDELRGTSQADYLISIDADFRIQDGDTLVYKEPSFPIVELARSLLIWMNNPDRGDFAFDSMAFEEVGSVQVRQALAGWTFSSVFAPRSPSAPVEWSEVERCVRDFVAQVERDLAAFGLDPDEVIRR</sequence>
<name>A0A6N9YPU6_9ACTN</name>
<protein>
    <recommendedName>
        <fullName evidence="1">DUF7878 domain-containing protein</fullName>
    </recommendedName>
</protein>
<evidence type="ECO:0000313" key="3">
    <source>
        <dbReference type="Proteomes" id="UP000469185"/>
    </source>
</evidence>
<dbReference type="InterPro" id="IPR057200">
    <property type="entry name" value="DUF7878"/>
</dbReference>
<reference evidence="2 3" key="1">
    <citation type="submission" date="2020-02" db="EMBL/GenBank/DDBJ databases">
        <authorList>
            <person name="Li X.-J."/>
            <person name="Feng X.-M."/>
        </authorList>
    </citation>
    <scope>NUCLEOTIDE SEQUENCE [LARGE SCALE GENOMIC DNA]</scope>
    <source>
        <strain evidence="2 3">CGMCC 4.7225</strain>
    </source>
</reference>
<gene>
    <name evidence="2" type="ORF">G1H11_16200</name>
</gene>